<keyword evidence="6 11" id="KW-0547">Nucleotide-binding</keyword>
<evidence type="ECO:0000256" key="9">
    <source>
        <dbReference type="ARBA" id="ARBA00023146"/>
    </source>
</evidence>
<dbReference type="RefSeq" id="WP_109720237.1">
    <property type="nucleotide sequence ID" value="NZ_QEQK01000007.1"/>
</dbReference>
<keyword evidence="5 11" id="KW-0436">Ligase</keyword>
<dbReference type="HAMAP" id="MF_00255">
    <property type="entry name" value="Gly_tRNA_synth_beta"/>
    <property type="match status" value="1"/>
</dbReference>
<dbReference type="Proteomes" id="UP000251800">
    <property type="component" value="Unassembled WGS sequence"/>
</dbReference>
<dbReference type="Pfam" id="PF05746">
    <property type="entry name" value="DALR_1"/>
    <property type="match status" value="1"/>
</dbReference>
<keyword evidence="7 11" id="KW-0067">ATP-binding</keyword>
<name>A0A363UKR4_9GAMM</name>
<dbReference type="Gene3D" id="1.10.730.10">
    <property type="entry name" value="Isoleucyl-tRNA Synthetase, Domain 1"/>
    <property type="match status" value="1"/>
</dbReference>
<dbReference type="PROSITE" id="PS50861">
    <property type="entry name" value="AA_TRNA_LIGASE_II_GLYAB"/>
    <property type="match status" value="1"/>
</dbReference>
<dbReference type="SUPFAM" id="SSF109604">
    <property type="entry name" value="HD-domain/PDEase-like"/>
    <property type="match status" value="1"/>
</dbReference>
<dbReference type="InterPro" id="IPR015944">
    <property type="entry name" value="Gly-tRNA-synth_bsu"/>
</dbReference>
<dbReference type="PANTHER" id="PTHR30075">
    <property type="entry name" value="GLYCYL-TRNA SYNTHETASE"/>
    <property type="match status" value="1"/>
</dbReference>
<accession>A0A363UKR4</accession>
<evidence type="ECO:0000256" key="1">
    <source>
        <dbReference type="ARBA" id="ARBA00004496"/>
    </source>
</evidence>
<evidence type="ECO:0000256" key="4">
    <source>
        <dbReference type="ARBA" id="ARBA00022490"/>
    </source>
</evidence>
<dbReference type="InterPro" id="IPR006194">
    <property type="entry name" value="Gly-tRNA-synth_heterodimer"/>
</dbReference>
<keyword evidence="9 11" id="KW-0030">Aminoacyl-tRNA synthetase</keyword>
<keyword evidence="8 11" id="KW-0648">Protein biosynthesis</keyword>
<feature type="domain" description="DALR anticodon binding" evidence="12">
    <location>
        <begin position="571"/>
        <end position="670"/>
    </location>
</feature>
<comment type="caution">
    <text evidence="13">The sequence shown here is derived from an EMBL/GenBank/DDBJ whole genome shotgun (WGS) entry which is preliminary data.</text>
</comment>
<evidence type="ECO:0000313" key="14">
    <source>
        <dbReference type="Proteomes" id="UP000251800"/>
    </source>
</evidence>
<dbReference type="GO" id="GO:0006426">
    <property type="term" value="P:glycyl-tRNA aminoacylation"/>
    <property type="evidence" value="ECO:0007669"/>
    <property type="project" value="UniProtKB-UniRule"/>
</dbReference>
<comment type="subcellular location">
    <subcellularLocation>
        <location evidence="1 11">Cytoplasm</location>
    </subcellularLocation>
</comment>
<reference evidence="13 14" key="1">
    <citation type="submission" date="2018-05" db="EMBL/GenBank/DDBJ databases">
        <title>Abyssibacter profundi OUC007T gen. nov., sp. nov, a marine bacterium isolated from seawater of the Mariana Trench.</title>
        <authorList>
            <person name="Zhou S."/>
        </authorList>
    </citation>
    <scope>NUCLEOTIDE SEQUENCE [LARGE SCALE GENOMIC DNA]</scope>
    <source>
        <strain evidence="13 14">OUC007</strain>
    </source>
</reference>
<proteinExistence type="inferred from homology"/>
<dbReference type="GO" id="GO:0006420">
    <property type="term" value="P:arginyl-tRNA aminoacylation"/>
    <property type="evidence" value="ECO:0007669"/>
    <property type="project" value="InterPro"/>
</dbReference>
<dbReference type="InterPro" id="IPR008909">
    <property type="entry name" value="DALR_anticod-bd"/>
</dbReference>
<dbReference type="PRINTS" id="PR01045">
    <property type="entry name" value="TRNASYNTHGB"/>
</dbReference>
<dbReference type="EC" id="6.1.1.14" evidence="11"/>
<dbReference type="NCBIfam" id="TIGR00211">
    <property type="entry name" value="glyS"/>
    <property type="match status" value="1"/>
</dbReference>
<comment type="subunit">
    <text evidence="3 11">Tetramer of two alpha and two beta subunits.</text>
</comment>
<dbReference type="GO" id="GO:0004814">
    <property type="term" value="F:arginine-tRNA ligase activity"/>
    <property type="evidence" value="ECO:0007669"/>
    <property type="project" value="InterPro"/>
</dbReference>
<evidence type="ECO:0000256" key="8">
    <source>
        <dbReference type="ARBA" id="ARBA00022917"/>
    </source>
</evidence>
<dbReference type="GO" id="GO:0005829">
    <property type="term" value="C:cytosol"/>
    <property type="evidence" value="ECO:0007669"/>
    <property type="project" value="TreeGrafter"/>
</dbReference>
<evidence type="ECO:0000256" key="5">
    <source>
        <dbReference type="ARBA" id="ARBA00022598"/>
    </source>
</evidence>
<evidence type="ECO:0000256" key="10">
    <source>
        <dbReference type="ARBA" id="ARBA00047937"/>
    </source>
</evidence>
<evidence type="ECO:0000256" key="3">
    <source>
        <dbReference type="ARBA" id="ARBA00011209"/>
    </source>
</evidence>
<protein>
    <recommendedName>
        <fullName evidence="11">Glycine--tRNA ligase beta subunit</fullName>
        <ecNumber evidence="11">6.1.1.14</ecNumber>
    </recommendedName>
    <alternativeName>
        <fullName evidence="11">Glycyl-tRNA synthetase beta subunit</fullName>
        <shortName evidence="11">GlyRS</shortName>
    </alternativeName>
</protein>
<dbReference type="PANTHER" id="PTHR30075:SF2">
    <property type="entry name" value="GLYCINE--TRNA LIGASE, CHLOROPLASTIC_MITOCHONDRIAL 2"/>
    <property type="match status" value="1"/>
</dbReference>
<comment type="catalytic activity">
    <reaction evidence="10 11">
        <text>tRNA(Gly) + glycine + ATP = glycyl-tRNA(Gly) + AMP + diphosphate</text>
        <dbReference type="Rhea" id="RHEA:16013"/>
        <dbReference type="Rhea" id="RHEA-COMP:9664"/>
        <dbReference type="Rhea" id="RHEA-COMP:9683"/>
        <dbReference type="ChEBI" id="CHEBI:30616"/>
        <dbReference type="ChEBI" id="CHEBI:33019"/>
        <dbReference type="ChEBI" id="CHEBI:57305"/>
        <dbReference type="ChEBI" id="CHEBI:78442"/>
        <dbReference type="ChEBI" id="CHEBI:78522"/>
        <dbReference type="ChEBI" id="CHEBI:456215"/>
        <dbReference type="EC" id="6.1.1.14"/>
    </reaction>
</comment>
<dbReference type="Pfam" id="PF02092">
    <property type="entry name" value="tRNA_synt_2f"/>
    <property type="match status" value="1"/>
</dbReference>
<evidence type="ECO:0000259" key="12">
    <source>
        <dbReference type="Pfam" id="PF05746"/>
    </source>
</evidence>
<evidence type="ECO:0000313" key="13">
    <source>
        <dbReference type="EMBL" id="PWN56022.1"/>
    </source>
</evidence>
<dbReference type="AlphaFoldDB" id="A0A363UKR4"/>
<evidence type="ECO:0000256" key="6">
    <source>
        <dbReference type="ARBA" id="ARBA00022741"/>
    </source>
</evidence>
<evidence type="ECO:0000256" key="11">
    <source>
        <dbReference type="HAMAP-Rule" id="MF_00255"/>
    </source>
</evidence>
<dbReference type="GO" id="GO:0004820">
    <property type="term" value="F:glycine-tRNA ligase activity"/>
    <property type="evidence" value="ECO:0007669"/>
    <property type="project" value="UniProtKB-UniRule"/>
</dbReference>
<dbReference type="GO" id="GO:0005524">
    <property type="term" value="F:ATP binding"/>
    <property type="evidence" value="ECO:0007669"/>
    <property type="project" value="UniProtKB-UniRule"/>
</dbReference>
<dbReference type="OrthoDB" id="9775440at2"/>
<gene>
    <name evidence="11" type="primary">glyS</name>
    <name evidence="13" type="ORF">DEH80_09400</name>
</gene>
<evidence type="ECO:0000256" key="7">
    <source>
        <dbReference type="ARBA" id="ARBA00022840"/>
    </source>
</evidence>
<sequence length="679" mass="73962">MNADLLFELGCEELPPAPLQAMAKELGQRVSDGLAELGVEAGEARIFATPRRLAVLIRDVADRQPDRDIERRGPATKAPEKAVAGFARSCGVEVDALDTIETDKGPYYVFRGQEIGQPLADILPPLIIESIRKLTTPKRMRWGSLDEGFLRPVQWMVCLHGHTVIPVELFGLTADRLTSAHRFHAPEPIALEQAGDYETTLFDHQVIASFEERRKIVAQQVKRTAERAGGIAQMDAALVDEVTALVEWPVALSGQIDERFMAMPPEVLITTIESHQRYFPVRNAEAGLLPRFVTVANVESLDIQQVVLGNERVVRPRLEDALFFWEKDRKQSLAQFGERLDKVTFQKGLGSYADKTRRLEALAATLAESLGADSDTATRAAALAKADLVTDMVFEFTELEGIVGGYYARESGEPEAVAGAIAEHYQPRGPSDAIPATPAGRVLALADKLDTLAGQFALGNRPTGDRDPLGLRRAALGVLRILLEAEQPLDLRIALAAAVAHQPVDGESDTPDALQAFFADRLRGLLADQGMGADVFDAVTALELADPLDIQHRCQAVRSFQGSAAAASLAAAHKRVRNILKKSGADTATVETPLFEADAERDLFDTMSRLAEQVTAFVSQGDYAAALEQLATLQAPVDQFFEEVMVMADDAAVRSNRLRLLTQLDALLRQVADFSHLSG</sequence>
<dbReference type="EMBL" id="QEQK01000007">
    <property type="protein sequence ID" value="PWN56022.1"/>
    <property type="molecule type" value="Genomic_DNA"/>
</dbReference>
<keyword evidence="14" id="KW-1185">Reference proteome</keyword>
<keyword evidence="4 11" id="KW-0963">Cytoplasm</keyword>
<evidence type="ECO:0000256" key="2">
    <source>
        <dbReference type="ARBA" id="ARBA00008226"/>
    </source>
</evidence>
<organism evidence="13 14">
    <name type="scientific">Abyssibacter profundi</name>
    <dbReference type="NCBI Taxonomy" id="2182787"/>
    <lineage>
        <taxon>Bacteria</taxon>
        <taxon>Pseudomonadati</taxon>
        <taxon>Pseudomonadota</taxon>
        <taxon>Gammaproteobacteria</taxon>
        <taxon>Chromatiales</taxon>
        <taxon>Oceanococcaceae</taxon>
        <taxon>Abyssibacter</taxon>
    </lineage>
</organism>
<comment type="similarity">
    <text evidence="2 11">Belongs to the class-II aminoacyl-tRNA synthetase family.</text>
</comment>